<sequence>MTPSSLNLNLNRTANASVYTLATVNDLNNGESSAHAPLLTPSTPSYGSTMPRSPGTGRSSKKLILNATLKMAAIFTISTAILGTTLWLALPTLEEDDRPMLRIPKSFEQLQDLNGLLKKYRDIYPYRIVVCYITVYLFLQAFSLPGSMYLSILGGAVWGVARALPLACCCVASGATLCYLISSALGPALLTIPRIKSHLDSMAARVQRNKENLISFLIVLRIAPLPPHWVVNVVAPHVGISIPTFWISTALGIFGVSVIHTTIGGGLDEMTSADDFHLISWKNFLGLSAIVLGVMIPVGLRYWFKRGGVTADIEGQDEDAPEEDEEDEILAAGATRLANKSKDADSRTQLLTTEEYIDEDGYSSEDDDSDIILEAGSSLNDSDLKSSKPLDTPSNSSPR</sequence>
<evidence type="ECO:0000256" key="6">
    <source>
        <dbReference type="SAM" id="MobiDB-lite"/>
    </source>
</evidence>
<comment type="subcellular location">
    <subcellularLocation>
        <location evidence="1">Membrane</location>
        <topology evidence="1">Multi-pass membrane protein</topology>
    </subcellularLocation>
</comment>
<evidence type="ECO:0000256" key="1">
    <source>
        <dbReference type="ARBA" id="ARBA00004141"/>
    </source>
</evidence>
<evidence type="ECO:0000256" key="4">
    <source>
        <dbReference type="ARBA" id="ARBA00023136"/>
    </source>
</evidence>
<comment type="caution">
    <text evidence="9">The sequence shown here is derived from an EMBL/GenBank/DDBJ whole genome shotgun (WGS) entry which is preliminary data.</text>
</comment>
<dbReference type="InterPro" id="IPR045014">
    <property type="entry name" value="TM41A/B"/>
</dbReference>
<dbReference type="InterPro" id="IPR032816">
    <property type="entry name" value="VTT_dom"/>
</dbReference>
<evidence type="ECO:0000256" key="2">
    <source>
        <dbReference type="ARBA" id="ARBA00022692"/>
    </source>
</evidence>
<feature type="compositionally biased region" description="Polar residues" evidence="6">
    <location>
        <begin position="40"/>
        <end position="51"/>
    </location>
</feature>
<feature type="transmembrane region" description="Helical" evidence="7">
    <location>
        <begin position="284"/>
        <end position="304"/>
    </location>
</feature>
<feature type="transmembrane region" description="Helical" evidence="7">
    <location>
        <begin position="71"/>
        <end position="90"/>
    </location>
</feature>
<dbReference type="PANTHER" id="PTHR43220">
    <property type="match status" value="1"/>
</dbReference>
<dbReference type="Pfam" id="PF09335">
    <property type="entry name" value="VTT_dom"/>
    <property type="match status" value="1"/>
</dbReference>
<evidence type="ECO:0000256" key="5">
    <source>
        <dbReference type="ARBA" id="ARBA00025797"/>
    </source>
</evidence>
<keyword evidence="2 7" id="KW-0812">Transmembrane</keyword>
<gene>
    <name evidence="9" type="ORF">F5050DRAFT_1572006</name>
</gene>
<protein>
    <recommendedName>
        <fullName evidence="8">VTT domain-containing protein</fullName>
    </recommendedName>
</protein>
<reference evidence="9" key="1">
    <citation type="submission" date="2022-08" db="EMBL/GenBank/DDBJ databases">
        <authorList>
            <consortium name="DOE Joint Genome Institute"/>
            <person name="Min B."/>
            <person name="Riley R."/>
            <person name="Sierra-Patev S."/>
            <person name="Naranjo-Ortiz M."/>
            <person name="Looney B."/>
            <person name="Konkel Z."/>
            <person name="Slot J.C."/>
            <person name="Sakamoto Y."/>
            <person name="Steenwyk J.L."/>
            <person name="Rokas A."/>
            <person name="Carro J."/>
            <person name="Camarero S."/>
            <person name="Ferreira P."/>
            <person name="Molpeceres G."/>
            <person name="Ruiz-Duenas F.J."/>
            <person name="Serrano A."/>
            <person name="Henrissat B."/>
            <person name="Drula E."/>
            <person name="Hughes K.W."/>
            <person name="Mata J.L."/>
            <person name="Ishikawa N.K."/>
            <person name="Vargas-Isla R."/>
            <person name="Ushijima S."/>
            <person name="Smith C.A."/>
            <person name="Ahrendt S."/>
            <person name="Andreopoulos W."/>
            <person name="He G."/>
            <person name="Labutti K."/>
            <person name="Lipzen A."/>
            <person name="Ng V."/>
            <person name="Sandor L."/>
            <person name="Barry K."/>
            <person name="Martinez A.T."/>
            <person name="Xiao Y."/>
            <person name="Gibbons J.G."/>
            <person name="Terashima K."/>
            <person name="Hibbett D.S."/>
            <person name="Grigoriev I.V."/>
        </authorList>
    </citation>
    <scope>NUCLEOTIDE SEQUENCE</scope>
    <source>
        <strain evidence="9">TFB10827</strain>
    </source>
</reference>
<dbReference type="EMBL" id="MU790623">
    <property type="protein sequence ID" value="KAJ3996165.1"/>
    <property type="molecule type" value="Genomic_DNA"/>
</dbReference>
<dbReference type="Proteomes" id="UP001163828">
    <property type="component" value="Unassembled WGS sequence"/>
</dbReference>
<feature type="region of interest" description="Disordered" evidence="6">
    <location>
        <begin position="351"/>
        <end position="399"/>
    </location>
</feature>
<feature type="compositionally biased region" description="Acidic residues" evidence="6">
    <location>
        <begin position="355"/>
        <end position="371"/>
    </location>
</feature>
<evidence type="ECO:0000313" key="10">
    <source>
        <dbReference type="Proteomes" id="UP001163828"/>
    </source>
</evidence>
<feature type="transmembrane region" description="Helical" evidence="7">
    <location>
        <begin position="124"/>
        <end position="143"/>
    </location>
</feature>
<accession>A0ABQ8QCD5</accession>
<evidence type="ECO:0000313" key="9">
    <source>
        <dbReference type="EMBL" id="KAJ3996165.1"/>
    </source>
</evidence>
<comment type="similarity">
    <text evidence="5">Belongs to the TMEM41 family.</text>
</comment>
<keyword evidence="4 7" id="KW-0472">Membrane</keyword>
<dbReference type="PANTHER" id="PTHR43220:SF18">
    <property type="entry name" value="TRANSMEMBRANE PROTEIN 41B"/>
    <property type="match status" value="1"/>
</dbReference>
<proteinExistence type="inferred from homology"/>
<evidence type="ECO:0000256" key="3">
    <source>
        <dbReference type="ARBA" id="ARBA00022989"/>
    </source>
</evidence>
<organism evidence="9 10">
    <name type="scientific">Lentinula boryana</name>
    <dbReference type="NCBI Taxonomy" id="40481"/>
    <lineage>
        <taxon>Eukaryota</taxon>
        <taxon>Fungi</taxon>
        <taxon>Dikarya</taxon>
        <taxon>Basidiomycota</taxon>
        <taxon>Agaricomycotina</taxon>
        <taxon>Agaricomycetes</taxon>
        <taxon>Agaricomycetidae</taxon>
        <taxon>Agaricales</taxon>
        <taxon>Marasmiineae</taxon>
        <taxon>Omphalotaceae</taxon>
        <taxon>Lentinula</taxon>
    </lineage>
</organism>
<keyword evidence="3 7" id="KW-1133">Transmembrane helix</keyword>
<evidence type="ECO:0000256" key="7">
    <source>
        <dbReference type="SAM" id="Phobius"/>
    </source>
</evidence>
<feature type="transmembrane region" description="Helical" evidence="7">
    <location>
        <begin position="213"/>
        <end position="231"/>
    </location>
</feature>
<name>A0ABQ8QCD5_9AGAR</name>
<feature type="transmembrane region" description="Helical" evidence="7">
    <location>
        <begin position="243"/>
        <end position="263"/>
    </location>
</feature>
<feature type="domain" description="VTT" evidence="8">
    <location>
        <begin position="145"/>
        <end position="264"/>
    </location>
</feature>
<feature type="transmembrane region" description="Helical" evidence="7">
    <location>
        <begin position="163"/>
        <end position="192"/>
    </location>
</feature>
<keyword evidence="10" id="KW-1185">Reference proteome</keyword>
<evidence type="ECO:0000259" key="8">
    <source>
        <dbReference type="Pfam" id="PF09335"/>
    </source>
</evidence>
<feature type="region of interest" description="Disordered" evidence="6">
    <location>
        <begin position="32"/>
        <end position="59"/>
    </location>
</feature>